<dbReference type="Pfam" id="PF13692">
    <property type="entry name" value="Glyco_trans_1_4"/>
    <property type="match status" value="1"/>
</dbReference>
<reference evidence="1 2" key="1">
    <citation type="journal article" date="2014" name="BMC Genomics">
        <title>Comparison of environmental and isolate Sulfobacillus genomes reveals diverse carbon, sulfur, nitrogen, and hydrogen metabolisms.</title>
        <authorList>
            <person name="Justice N.B."/>
            <person name="Norman A."/>
            <person name="Brown C.T."/>
            <person name="Singh A."/>
            <person name="Thomas B.C."/>
            <person name="Banfield J.F."/>
        </authorList>
    </citation>
    <scope>NUCLEOTIDE SEQUENCE [LARGE SCALE GENOMIC DNA]</scope>
    <source>
        <strain evidence="1">AMDSBA3</strain>
    </source>
</reference>
<evidence type="ECO:0000313" key="1">
    <source>
        <dbReference type="EMBL" id="PSR20749.1"/>
    </source>
</evidence>
<dbReference type="Gene3D" id="3.40.50.2000">
    <property type="entry name" value="Glycogen Phosphorylase B"/>
    <property type="match status" value="2"/>
</dbReference>
<dbReference type="InterPro" id="IPR052622">
    <property type="entry name" value="Glycosyltransferase_G1"/>
</dbReference>
<protein>
    <submittedName>
        <fullName evidence="1">Glycosyl transferase family 1</fullName>
    </submittedName>
</protein>
<sequence length="331" mass="37554">MRIALIIPEDTPPTGGNSISAHRMQAALAEAGHEAEMLLFRPQIRGFDVYHAWNATRVGSRLVEDGINPEQIVATWTGTDLWQDWVADPAGNKRRIDPIRYQVTFTEDGRTRLLQDAPDWESRLVVIPPSVDIEHFEPQGPQVKTVHPLILVAGGVRPVKRSAWAVDLVEMLREKTRRNYQLAIAGPVREEGEWRRVQERAAGKSWVHLLGNLSQDEMPAWYRACDIFLNSSEVEGVSNAIMEAMACGALVLATDIRGNRALVADERTGLLFSDEVDFLAQVQYIQEHPRQVGEMRRAARRQIVARHSRSHEAKRYERLYEDCFSIRGCCR</sequence>
<accession>A0A2T2WEU5</accession>
<comment type="caution">
    <text evidence="1">The sequence shown here is derived from an EMBL/GenBank/DDBJ whole genome shotgun (WGS) entry which is preliminary data.</text>
</comment>
<gene>
    <name evidence="1" type="ORF">C7B45_13460</name>
</gene>
<dbReference type="PANTHER" id="PTHR46660">
    <property type="match status" value="1"/>
</dbReference>
<dbReference type="PANTHER" id="PTHR46660:SF2">
    <property type="entry name" value="GLYCOSYLTRANSFERASE 1 DOMAIN-CONTAINING PROTEIN 1"/>
    <property type="match status" value="1"/>
</dbReference>
<evidence type="ECO:0000313" key="2">
    <source>
        <dbReference type="Proteomes" id="UP000241848"/>
    </source>
</evidence>
<dbReference type="GO" id="GO:0016740">
    <property type="term" value="F:transferase activity"/>
    <property type="evidence" value="ECO:0007669"/>
    <property type="project" value="UniProtKB-KW"/>
</dbReference>
<keyword evidence="1" id="KW-0808">Transferase</keyword>
<dbReference type="Proteomes" id="UP000241848">
    <property type="component" value="Unassembled WGS sequence"/>
</dbReference>
<organism evidence="1 2">
    <name type="scientific">Sulfobacillus acidophilus</name>
    <dbReference type="NCBI Taxonomy" id="53633"/>
    <lineage>
        <taxon>Bacteria</taxon>
        <taxon>Bacillati</taxon>
        <taxon>Bacillota</taxon>
        <taxon>Clostridia</taxon>
        <taxon>Eubacteriales</taxon>
        <taxon>Clostridiales Family XVII. Incertae Sedis</taxon>
        <taxon>Sulfobacillus</taxon>
    </lineage>
</organism>
<dbReference type="SUPFAM" id="SSF53756">
    <property type="entry name" value="UDP-Glycosyltransferase/glycogen phosphorylase"/>
    <property type="match status" value="1"/>
</dbReference>
<dbReference type="AlphaFoldDB" id="A0A2T2WEU5"/>
<name>A0A2T2WEU5_9FIRM</name>
<proteinExistence type="predicted"/>
<dbReference type="EMBL" id="PXYV01000051">
    <property type="protein sequence ID" value="PSR20749.1"/>
    <property type="molecule type" value="Genomic_DNA"/>
</dbReference>
<dbReference type="CDD" id="cd03801">
    <property type="entry name" value="GT4_PimA-like"/>
    <property type="match status" value="1"/>
</dbReference>